<name>A0A3B6KD94_WHEAT</name>
<dbReference type="GO" id="GO:0043531">
    <property type="term" value="F:ADP binding"/>
    <property type="evidence" value="ECO:0007669"/>
    <property type="project" value="InterPro"/>
</dbReference>
<feature type="compositionally biased region" description="Low complexity" evidence="7">
    <location>
        <begin position="954"/>
        <end position="965"/>
    </location>
</feature>
<protein>
    <recommendedName>
        <fullName evidence="14">NB-ARC domain-containing protein</fullName>
    </recommendedName>
</protein>
<keyword evidence="4" id="KW-0547">Nucleotide-binding</keyword>
<feature type="region of interest" description="Disordered" evidence="7">
    <location>
        <begin position="944"/>
        <end position="976"/>
    </location>
</feature>
<evidence type="ECO:0000259" key="10">
    <source>
        <dbReference type="Pfam" id="PF23559"/>
    </source>
</evidence>
<dbReference type="GO" id="GO:0042742">
    <property type="term" value="P:defense response to bacterium"/>
    <property type="evidence" value="ECO:0007669"/>
    <property type="project" value="UniProtKB-ARBA"/>
</dbReference>
<dbReference type="InterPro" id="IPR032675">
    <property type="entry name" value="LRR_dom_sf"/>
</dbReference>
<dbReference type="PANTHER" id="PTHR23155">
    <property type="entry name" value="DISEASE RESISTANCE PROTEIN RP"/>
    <property type="match status" value="1"/>
</dbReference>
<evidence type="ECO:0008006" key="14">
    <source>
        <dbReference type="Google" id="ProtNLM"/>
    </source>
</evidence>
<feature type="domain" description="NB-ARC" evidence="8">
    <location>
        <begin position="193"/>
        <end position="359"/>
    </location>
</feature>
<dbReference type="GO" id="GO:0009626">
    <property type="term" value="P:plant-type hypersensitive response"/>
    <property type="evidence" value="ECO:0007669"/>
    <property type="project" value="UniProtKB-ARBA"/>
</dbReference>
<dbReference type="EnsemblPlants" id="TraesCS5A02G068000.1">
    <property type="protein sequence ID" value="TraesCS5A02G068000.1"/>
    <property type="gene ID" value="TraesCS5A02G068000"/>
</dbReference>
<keyword evidence="5" id="KW-0611">Plant defense</keyword>
<evidence type="ECO:0000256" key="3">
    <source>
        <dbReference type="ARBA" id="ARBA00022737"/>
    </source>
</evidence>
<dbReference type="Gramene" id="TraesARI5A03G02633180.1">
    <property type="protein sequence ID" value="TraesARI5A03G02633180.1"/>
    <property type="gene ID" value="TraesARI5A03G02633180"/>
</dbReference>
<dbReference type="PANTHER" id="PTHR23155:SF1217">
    <property type="entry name" value="OS08G0246100 PROTEIN"/>
    <property type="match status" value="1"/>
</dbReference>
<evidence type="ECO:0000259" key="11">
    <source>
        <dbReference type="Pfam" id="PF23598"/>
    </source>
</evidence>
<dbReference type="InterPro" id="IPR055414">
    <property type="entry name" value="LRR_R13L4/SHOC2-like"/>
</dbReference>
<keyword evidence="3" id="KW-0677">Repeat</keyword>
<feature type="domain" description="Disease resistance R13L4/SHOC-2-like LRR" evidence="11">
    <location>
        <begin position="583"/>
        <end position="933"/>
    </location>
</feature>
<reference evidence="12" key="1">
    <citation type="submission" date="2018-08" db="EMBL/GenBank/DDBJ databases">
        <authorList>
            <person name="Rossello M."/>
        </authorList>
    </citation>
    <scope>NUCLEOTIDE SEQUENCE [LARGE SCALE GENOMIC DNA]</scope>
    <source>
        <strain evidence="12">cv. Chinese Spring</strain>
    </source>
</reference>
<feature type="region of interest" description="Disordered" evidence="7">
    <location>
        <begin position="144"/>
        <end position="163"/>
    </location>
</feature>
<reference evidence="12" key="2">
    <citation type="submission" date="2018-10" db="UniProtKB">
        <authorList>
            <consortium name="EnsemblPlants"/>
        </authorList>
    </citation>
    <scope>IDENTIFICATION</scope>
</reference>
<dbReference type="InterPro" id="IPR044974">
    <property type="entry name" value="Disease_R_plants"/>
</dbReference>
<dbReference type="SMR" id="A0A3B6KD94"/>
<feature type="compositionally biased region" description="Polar residues" evidence="7">
    <location>
        <begin position="147"/>
        <end position="163"/>
    </location>
</feature>
<dbReference type="OrthoDB" id="602999at2759"/>
<dbReference type="InterPro" id="IPR058922">
    <property type="entry name" value="WHD_DRP"/>
</dbReference>
<evidence type="ECO:0000313" key="13">
    <source>
        <dbReference type="Proteomes" id="UP000019116"/>
    </source>
</evidence>
<evidence type="ECO:0000256" key="4">
    <source>
        <dbReference type="ARBA" id="ARBA00022741"/>
    </source>
</evidence>
<evidence type="ECO:0000256" key="1">
    <source>
        <dbReference type="ARBA" id="ARBA00008894"/>
    </source>
</evidence>
<accession>A0A3B6KD94</accession>
<dbReference type="Gramene" id="TraesCS5A02G068000.1">
    <property type="protein sequence ID" value="TraesCS5A02G068000.1"/>
    <property type="gene ID" value="TraesCS5A02G068000"/>
</dbReference>
<dbReference type="SUPFAM" id="SSF52540">
    <property type="entry name" value="P-loop containing nucleoside triphosphate hydrolases"/>
    <property type="match status" value="1"/>
</dbReference>
<dbReference type="InterPro" id="IPR027417">
    <property type="entry name" value="P-loop_NTPase"/>
</dbReference>
<sequence length="976" mass="109084">MEVCRDVASALAKLHQVISDDKKLETKMRTGLGGILLDMVHLNAYIEENSKGREQGPAHEAWILQLQDLAYDIEDFVDSLYRKPKEKFPLRAVRMITATDPRPEYGDEFTAFQERTARLEANKPSFPACTGQSGAAAQAASVLTAGPSMSPNGGTHTPSTSRLLSSDHGASPLVGIDRFKQDLVDLLKQVEGEPRELRVISILGVRGVGKTALARAIYQACGTFGDQEPFDCHAMVMVRPDDNEASGSNGAAELLREILIQVGNVAGQISNTSAAELENILRKDLEHKRYFIVIDGLQQEEDWDFLRNVFPQNEKSSRIVVSTSVQRVAKYCSSSTSFVYKMEGLDNEETKKLFWQEVGVPNAADSLKQLAQGICNGCHGLPLAVVSAAKYLRPIWTELKQSDWDREALALGNRVTGQGEQPAFAELKKILVECFDGLTCHRVKTCLLSVTMFPKGHPIKRKSLFRRWIAEGFVEHDGRLDKNAACHELFRELIERHLVEPVESSRENLVPAAEVKMCQVHGVLLDFLLSESLRRNFTDLIRNNVPVQAARGGIRTRRLAVHTDDDCRVGAPCDVDLKRYSFIRSLTIVNSAFKDLLESEFLRVLDLEGSKGIDEQALCKIFQLIHLKYLSIRATDCCRIPKRIRRLHQLETLDARDSNVRELPIEVLLLPRLAHLFGEFQLPSELCSKKKIPITGKDVERVFKSSNSKLESVAGFLVDDRQGFQHIMLHMHNLKKVKMRWGSTSTAPTQDLSGLLADSLRRRFGLECLSIDFGEHSLDFMNPLSYSETCLLKSVKLRGSLSEGLPGFMCKLEYLSELHLFSTGLDSEALSALEQLSHLEHLQLEEVSDRFGSCTFSLAAGKFERLKRLIIDAPKLPQVTVANGAMAVLTTLELLCHDVTGFAATGISRLGSLSEVVLLKSLKSCDPGTWSRWEAEAKKHKKRPRISFCDSSNRQQRQAAAVRQQKSGSKWRMLPR</sequence>
<evidence type="ECO:0000259" key="8">
    <source>
        <dbReference type="Pfam" id="PF00931"/>
    </source>
</evidence>
<dbReference type="Gene3D" id="1.20.5.4130">
    <property type="match status" value="1"/>
</dbReference>
<dbReference type="SUPFAM" id="SSF52058">
    <property type="entry name" value="L domain-like"/>
    <property type="match status" value="1"/>
</dbReference>
<organism evidence="12">
    <name type="scientific">Triticum aestivum</name>
    <name type="common">Wheat</name>
    <dbReference type="NCBI Taxonomy" id="4565"/>
    <lineage>
        <taxon>Eukaryota</taxon>
        <taxon>Viridiplantae</taxon>
        <taxon>Streptophyta</taxon>
        <taxon>Embryophyta</taxon>
        <taxon>Tracheophyta</taxon>
        <taxon>Spermatophyta</taxon>
        <taxon>Magnoliopsida</taxon>
        <taxon>Liliopsida</taxon>
        <taxon>Poales</taxon>
        <taxon>Poaceae</taxon>
        <taxon>BOP clade</taxon>
        <taxon>Pooideae</taxon>
        <taxon>Triticodae</taxon>
        <taxon>Triticeae</taxon>
        <taxon>Triticinae</taxon>
        <taxon>Triticum</taxon>
    </lineage>
</organism>
<dbReference type="InterPro" id="IPR002182">
    <property type="entry name" value="NB-ARC"/>
</dbReference>
<evidence type="ECO:0000259" key="9">
    <source>
        <dbReference type="Pfam" id="PF18052"/>
    </source>
</evidence>
<dbReference type="GO" id="GO:0002758">
    <property type="term" value="P:innate immune response-activating signaling pathway"/>
    <property type="evidence" value="ECO:0007669"/>
    <property type="project" value="UniProtKB-ARBA"/>
</dbReference>
<keyword evidence="13" id="KW-1185">Reference proteome</keyword>
<evidence type="ECO:0000256" key="5">
    <source>
        <dbReference type="ARBA" id="ARBA00022821"/>
    </source>
</evidence>
<evidence type="ECO:0000313" key="12">
    <source>
        <dbReference type="EnsemblPlants" id="TraesCS5A02G068000.1"/>
    </source>
</evidence>
<dbReference type="AlphaFoldDB" id="A0A3B6KD94"/>
<proteinExistence type="inferred from homology"/>
<feature type="domain" description="Disease resistance protein winged helix" evidence="10">
    <location>
        <begin position="452"/>
        <end position="527"/>
    </location>
</feature>
<evidence type="ECO:0000256" key="7">
    <source>
        <dbReference type="SAM" id="MobiDB-lite"/>
    </source>
</evidence>
<dbReference type="Pfam" id="PF23598">
    <property type="entry name" value="LRR_14"/>
    <property type="match status" value="1"/>
</dbReference>
<dbReference type="InterPro" id="IPR042197">
    <property type="entry name" value="Apaf_helical"/>
</dbReference>
<keyword evidence="6" id="KW-0175">Coiled coil</keyword>
<evidence type="ECO:0000256" key="2">
    <source>
        <dbReference type="ARBA" id="ARBA00022614"/>
    </source>
</evidence>
<dbReference type="Pfam" id="PF23559">
    <property type="entry name" value="WHD_DRP"/>
    <property type="match status" value="1"/>
</dbReference>
<evidence type="ECO:0000256" key="6">
    <source>
        <dbReference type="ARBA" id="ARBA00023054"/>
    </source>
</evidence>
<dbReference type="Gene3D" id="3.40.50.300">
    <property type="entry name" value="P-loop containing nucleotide triphosphate hydrolases"/>
    <property type="match status" value="1"/>
</dbReference>
<keyword evidence="2" id="KW-0433">Leucine-rich repeat</keyword>
<dbReference type="InterPro" id="IPR036388">
    <property type="entry name" value="WH-like_DNA-bd_sf"/>
</dbReference>
<dbReference type="Pfam" id="PF00931">
    <property type="entry name" value="NB-ARC"/>
    <property type="match status" value="1"/>
</dbReference>
<comment type="similarity">
    <text evidence="1">Belongs to the disease resistance NB-LRR family.</text>
</comment>
<dbReference type="Pfam" id="PF18052">
    <property type="entry name" value="Rx_N"/>
    <property type="match status" value="1"/>
</dbReference>
<dbReference type="PRINTS" id="PR00364">
    <property type="entry name" value="DISEASERSIST"/>
</dbReference>
<dbReference type="Proteomes" id="UP000019116">
    <property type="component" value="Chromosome 5A"/>
</dbReference>
<dbReference type="OMA" id="AACHELF"/>
<dbReference type="InterPro" id="IPR041118">
    <property type="entry name" value="Rx_N"/>
</dbReference>
<dbReference type="STRING" id="4565.A0A3B6KD94"/>
<dbReference type="Gramene" id="TraesCS5A03G0174200.1">
    <property type="protein sequence ID" value="TraesCS5A03G0174200.1.CDS"/>
    <property type="gene ID" value="TraesCS5A03G0174200"/>
</dbReference>
<dbReference type="Gene3D" id="3.80.10.10">
    <property type="entry name" value="Ribonuclease Inhibitor"/>
    <property type="match status" value="1"/>
</dbReference>
<dbReference type="Gene3D" id="1.10.8.430">
    <property type="entry name" value="Helical domain of apoptotic protease-activating factors"/>
    <property type="match status" value="1"/>
</dbReference>
<feature type="domain" description="Disease resistance N-terminal" evidence="9">
    <location>
        <begin position="7"/>
        <end position="80"/>
    </location>
</feature>
<dbReference type="Gene3D" id="1.10.10.10">
    <property type="entry name" value="Winged helix-like DNA-binding domain superfamily/Winged helix DNA-binding domain"/>
    <property type="match status" value="1"/>
</dbReference>
<dbReference type="FunFam" id="1.10.10.10:FF:000322">
    <property type="entry name" value="Probable disease resistance protein At1g63360"/>
    <property type="match status" value="1"/>
</dbReference>